<dbReference type="InterPro" id="IPR036937">
    <property type="entry name" value="Adhesion_dom_fimbrial_sf"/>
</dbReference>
<sequence length="183" mass="19147">MKKSCSCLAIAISFLCLSAHAEDTSKDVSATLNISGTITQNAESSCSVFPSQDTLQITEKMSEVIDQGANNYALYGPTITINVIGGATCSSLMDEGKMVYRFTGTADNAAGTVLANTNSSATAAKGLGIGIYKMDFTPLKVNVDTLTASAKGNRINFTMVKLAGQEAVAGNLETNVTIQIERL</sequence>
<dbReference type="AlphaFoldDB" id="A0A2T7BB10"/>
<dbReference type="RefSeq" id="WP_075197260.1">
    <property type="nucleotide sequence ID" value="NZ_CP187984.1"/>
</dbReference>
<organism evidence="2">
    <name type="scientific">Cronobacter turicensis</name>
    <dbReference type="NCBI Taxonomy" id="413502"/>
    <lineage>
        <taxon>Bacteria</taxon>
        <taxon>Pseudomonadati</taxon>
        <taxon>Pseudomonadota</taxon>
        <taxon>Gammaproteobacteria</taxon>
        <taxon>Enterobacterales</taxon>
        <taxon>Enterobacteriaceae</taxon>
        <taxon>Cronobacter</taxon>
    </lineage>
</organism>
<dbReference type="SUPFAM" id="SSF49401">
    <property type="entry name" value="Bacterial adhesins"/>
    <property type="match status" value="1"/>
</dbReference>
<dbReference type="InterPro" id="IPR050263">
    <property type="entry name" value="Bact_Fimbrial_Adh_Pro"/>
</dbReference>
<comment type="caution">
    <text evidence="2">The sequence shown here is derived from an EMBL/GenBank/DDBJ whole genome shotgun (WGS) entry which is preliminary data.</text>
</comment>
<accession>A0A2T7BB10</accession>
<gene>
    <name evidence="2" type="ORF">BS411_01605</name>
</gene>
<dbReference type="EMBL" id="MSAG01000001">
    <property type="protein sequence ID" value="PUX27120.1"/>
    <property type="molecule type" value="Genomic_DNA"/>
</dbReference>
<protein>
    <submittedName>
        <fullName evidence="2">Fimbrial protein</fullName>
    </submittedName>
</protein>
<dbReference type="GO" id="GO:0009289">
    <property type="term" value="C:pilus"/>
    <property type="evidence" value="ECO:0007669"/>
    <property type="project" value="InterPro"/>
</dbReference>
<feature type="signal peptide" evidence="1">
    <location>
        <begin position="1"/>
        <end position="21"/>
    </location>
</feature>
<proteinExistence type="predicted"/>
<dbReference type="Gene3D" id="2.60.40.1090">
    <property type="entry name" value="Fimbrial-type adhesion domain"/>
    <property type="match status" value="1"/>
</dbReference>
<dbReference type="OrthoDB" id="6626952at2"/>
<feature type="chain" id="PRO_5015549849" evidence="1">
    <location>
        <begin position="22"/>
        <end position="183"/>
    </location>
</feature>
<name>A0A2T7BB10_9ENTR</name>
<dbReference type="PANTHER" id="PTHR33420">
    <property type="entry name" value="FIMBRIAL SUBUNIT ELFA-RELATED"/>
    <property type="match status" value="1"/>
</dbReference>
<evidence type="ECO:0000313" key="2">
    <source>
        <dbReference type="EMBL" id="PUX27120.1"/>
    </source>
</evidence>
<keyword evidence="1" id="KW-0732">Signal</keyword>
<dbReference type="GO" id="GO:0043709">
    <property type="term" value="P:cell adhesion involved in single-species biofilm formation"/>
    <property type="evidence" value="ECO:0007669"/>
    <property type="project" value="TreeGrafter"/>
</dbReference>
<reference evidence="2" key="1">
    <citation type="submission" date="2016-12" db="EMBL/GenBank/DDBJ databases">
        <title>Analysis of the Molecular Diversity Among Cronobacter Species Isolated from Filth Flies Using a Pan Genomic DNA Microarray.</title>
        <authorList>
            <person name="Pava-Ripoll M."/>
            <person name="Tall B."/>
            <person name="Farber J."/>
            <person name="Fanning S."/>
            <person name="Lehner A."/>
            <person name="Stephan R."/>
            <person name="Pagotto F."/>
            <person name="Iverson C."/>
            <person name="Ziobro G."/>
            <person name="Miller A."/>
            <person name="Pearson R."/>
            <person name="Yan Q."/>
            <person name="Kim M."/>
            <person name="Jeong S."/>
            <person name="Park J."/>
            <person name="Jun S."/>
            <person name="Choi H."/>
            <person name="Chung T."/>
            <person name="Yoo Y."/>
            <person name="Park E."/>
            <person name="Hwang S."/>
            <person name="Lee B."/>
            <person name="Sathyamoorthy V."/>
            <person name="Carter L."/>
            <person name="Mammel M."/>
            <person name="Jackson S."/>
            <person name="Kothary M."/>
            <person name="Patel I."/>
            <person name="Grim C."/>
            <person name="Gopinath G."/>
            <person name="Gangiredla J."/>
            <person name="Chase H."/>
        </authorList>
    </citation>
    <scope>NUCLEOTIDE SEQUENCE [LARGE SCALE GENOMIC DNA]</scope>
    <source>
        <strain evidence="2">MOD1-Sh41s</strain>
    </source>
</reference>
<dbReference type="PANTHER" id="PTHR33420:SF26">
    <property type="entry name" value="FIMBRIAL SUBUNIT"/>
    <property type="match status" value="1"/>
</dbReference>
<evidence type="ECO:0000256" key="1">
    <source>
        <dbReference type="SAM" id="SignalP"/>
    </source>
</evidence>
<dbReference type="InterPro" id="IPR008966">
    <property type="entry name" value="Adhesion_dom_sf"/>
</dbReference>